<keyword evidence="13" id="KW-0675">Receptor</keyword>
<organism evidence="13 14">
    <name type="scientific">Escherichia coli</name>
    <dbReference type="NCBI Taxonomy" id="562"/>
    <lineage>
        <taxon>Bacteria</taxon>
        <taxon>Pseudomonadati</taxon>
        <taxon>Pseudomonadota</taxon>
        <taxon>Gammaproteobacteria</taxon>
        <taxon>Enterobacterales</taxon>
        <taxon>Enterobacteriaceae</taxon>
        <taxon>Escherichia</taxon>
    </lineage>
</organism>
<feature type="signal peptide" evidence="11">
    <location>
        <begin position="1"/>
        <end position="28"/>
    </location>
</feature>
<dbReference type="InterPro" id="IPR039426">
    <property type="entry name" value="TonB-dep_rcpt-like"/>
</dbReference>
<evidence type="ECO:0000256" key="1">
    <source>
        <dbReference type="ARBA" id="ARBA00004571"/>
    </source>
</evidence>
<name>A0A376MKP9_ECOLX</name>
<dbReference type="PROSITE" id="PS00430">
    <property type="entry name" value="TONB_DEPENDENT_REC_1"/>
    <property type="match status" value="1"/>
</dbReference>
<dbReference type="Proteomes" id="UP000254817">
    <property type="component" value="Unassembled WGS sequence"/>
</dbReference>
<dbReference type="InterPro" id="IPR012910">
    <property type="entry name" value="Plug_dom"/>
</dbReference>
<dbReference type="GO" id="GO:0009279">
    <property type="term" value="C:cell outer membrane"/>
    <property type="evidence" value="ECO:0007669"/>
    <property type="project" value="UniProtKB-SubCell"/>
</dbReference>
<dbReference type="EMBL" id="UGAW01000001">
    <property type="protein sequence ID" value="STG50943.1"/>
    <property type="molecule type" value="Genomic_DNA"/>
</dbReference>
<keyword evidence="4 8" id="KW-1134">Transmembrane beta strand</keyword>
<dbReference type="PANTHER" id="PTHR30069:SF41">
    <property type="entry name" value="HEME_HEMOPEXIN UTILIZATION PROTEIN C"/>
    <property type="match status" value="1"/>
</dbReference>
<evidence type="ECO:0000259" key="12">
    <source>
        <dbReference type="Pfam" id="PF07715"/>
    </source>
</evidence>
<dbReference type="PANTHER" id="PTHR30069">
    <property type="entry name" value="TONB-DEPENDENT OUTER MEMBRANE RECEPTOR"/>
    <property type="match status" value="1"/>
</dbReference>
<dbReference type="GO" id="GO:0044718">
    <property type="term" value="P:siderophore transmembrane transport"/>
    <property type="evidence" value="ECO:0007669"/>
    <property type="project" value="TreeGrafter"/>
</dbReference>
<accession>A0A376MKP9</accession>
<dbReference type="InterPro" id="IPR010916">
    <property type="entry name" value="TonB_box_CS"/>
</dbReference>
<evidence type="ECO:0000256" key="10">
    <source>
        <dbReference type="SAM" id="MobiDB-lite"/>
    </source>
</evidence>
<evidence type="ECO:0000313" key="14">
    <source>
        <dbReference type="Proteomes" id="UP000254817"/>
    </source>
</evidence>
<dbReference type="Pfam" id="PF07715">
    <property type="entry name" value="Plug"/>
    <property type="match status" value="1"/>
</dbReference>
<feature type="compositionally biased region" description="Polar residues" evidence="10">
    <location>
        <begin position="254"/>
        <end position="269"/>
    </location>
</feature>
<dbReference type="Gene3D" id="2.40.170.20">
    <property type="entry name" value="TonB-dependent receptor, beta-barrel domain"/>
    <property type="match status" value="1"/>
</dbReference>
<feature type="region of interest" description="Disordered" evidence="10">
    <location>
        <begin position="248"/>
        <end position="269"/>
    </location>
</feature>
<evidence type="ECO:0000256" key="6">
    <source>
        <dbReference type="ARBA" id="ARBA00023136"/>
    </source>
</evidence>
<evidence type="ECO:0000256" key="8">
    <source>
        <dbReference type="PROSITE-ProRule" id="PRU01360"/>
    </source>
</evidence>
<keyword evidence="11" id="KW-0732">Signal</keyword>
<evidence type="ECO:0000256" key="3">
    <source>
        <dbReference type="ARBA" id="ARBA00022448"/>
    </source>
</evidence>
<feature type="domain" description="TonB-dependent receptor plug" evidence="12">
    <location>
        <begin position="45"/>
        <end position="147"/>
    </location>
</feature>
<dbReference type="InterPro" id="IPR037066">
    <property type="entry name" value="Plug_dom_sf"/>
</dbReference>
<feature type="short sequence motif" description="TonB box" evidence="9">
    <location>
        <begin position="31"/>
        <end position="37"/>
    </location>
</feature>
<evidence type="ECO:0000256" key="7">
    <source>
        <dbReference type="ARBA" id="ARBA00023237"/>
    </source>
</evidence>
<dbReference type="AlphaFoldDB" id="A0A376MKP9"/>
<reference evidence="13 14" key="1">
    <citation type="submission" date="2018-06" db="EMBL/GenBank/DDBJ databases">
        <authorList>
            <consortium name="Pathogen Informatics"/>
            <person name="Doyle S."/>
        </authorList>
    </citation>
    <scope>NUCLEOTIDE SEQUENCE [LARGE SCALE GENOMIC DNA]</scope>
    <source>
        <strain evidence="13 14">NCTC11112</strain>
    </source>
</reference>
<evidence type="ECO:0000256" key="5">
    <source>
        <dbReference type="ARBA" id="ARBA00022692"/>
    </source>
</evidence>
<keyword evidence="7 8" id="KW-0998">Cell outer membrane</keyword>
<dbReference type="Gene3D" id="2.170.130.10">
    <property type="entry name" value="TonB-dependent receptor, plug domain"/>
    <property type="match status" value="1"/>
</dbReference>
<keyword evidence="5 8" id="KW-0812">Transmembrane</keyword>
<comment type="similarity">
    <text evidence="2 8">Belongs to the TonB-dependent receptor family.</text>
</comment>
<evidence type="ECO:0000313" key="13">
    <source>
        <dbReference type="EMBL" id="STG50943.1"/>
    </source>
</evidence>
<evidence type="ECO:0000256" key="9">
    <source>
        <dbReference type="PROSITE-ProRule" id="PRU10143"/>
    </source>
</evidence>
<dbReference type="PROSITE" id="PS52016">
    <property type="entry name" value="TONB_DEPENDENT_REC_3"/>
    <property type="match status" value="1"/>
</dbReference>
<feature type="chain" id="PRO_5016597532" evidence="11">
    <location>
        <begin position="29"/>
        <end position="281"/>
    </location>
</feature>
<protein>
    <submittedName>
        <fullName evidence="13">Hemin TonB-dependent receptor</fullName>
    </submittedName>
</protein>
<dbReference type="InterPro" id="IPR036942">
    <property type="entry name" value="Beta-barrel_TonB_sf"/>
</dbReference>
<keyword evidence="6 8" id="KW-0472">Membrane</keyword>
<evidence type="ECO:0000256" key="11">
    <source>
        <dbReference type="SAM" id="SignalP"/>
    </source>
</evidence>
<keyword evidence="9" id="KW-0798">TonB box</keyword>
<dbReference type="SUPFAM" id="SSF56935">
    <property type="entry name" value="Porins"/>
    <property type="match status" value="1"/>
</dbReference>
<dbReference type="GO" id="GO:0015344">
    <property type="term" value="F:siderophore uptake transmembrane transporter activity"/>
    <property type="evidence" value="ECO:0007669"/>
    <property type="project" value="TreeGrafter"/>
</dbReference>
<proteinExistence type="inferred from homology"/>
<evidence type="ECO:0000256" key="2">
    <source>
        <dbReference type="ARBA" id="ARBA00009810"/>
    </source>
</evidence>
<keyword evidence="3 8" id="KW-0813">Transport</keyword>
<gene>
    <name evidence="13" type="primary">chuA_4</name>
    <name evidence="13" type="ORF">NCTC11112_01369</name>
</gene>
<comment type="subcellular location">
    <subcellularLocation>
        <location evidence="1 8">Cell outer membrane</location>
        <topology evidence="1 8">Multi-pass membrane protein</topology>
    </subcellularLocation>
</comment>
<evidence type="ECO:0000256" key="4">
    <source>
        <dbReference type="ARBA" id="ARBA00022452"/>
    </source>
</evidence>
<sequence>MSRPQFTSLRLSLLALAVSATLPTFAFATETMTVTATGNARSSFEAPMMVSVIDTSAPENQTATSATDLLRHVPGITLDGTGRTNGQDVNMRGYDHRGVLVLVDGVRQGTDTGHLNGTFLDPALIKRVEIVRGPSALLYGSGALGGVISYDTVDAKDLLQEGQSSGFRVFGTGGTGDHSLGLGASAFGRTENLDGIVAWSSRDRGDLRQSNGETAPNDESINNMLAKGTWQIDSAQSLSGLVRYYNNDAREPKNPQTVEASDSSNPMVDRSTIQTRCAAFL</sequence>